<protein>
    <submittedName>
        <fullName evidence="2">AAA family ATPase</fullName>
    </submittedName>
</protein>
<proteinExistence type="predicted"/>
<dbReference type="GeneID" id="74943074"/>
<dbReference type="SUPFAM" id="SSF52540">
    <property type="entry name" value="P-loop containing nucleoside triphosphate hydrolases"/>
    <property type="match status" value="1"/>
</dbReference>
<feature type="compositionally biased region" description="Polar residues" evidence="1">
    <location>
        <begin position="169"/>
        <end position="178"/>
    </location>
</feature>
<dbReference type="InterPro" id="IPR027417">
    <property type="entry name" value="P-loop_NTPase"/>
</dbReference>
<dbReference type="RefSeq" id="WP_260591789.1">
    <property type="nucleotide sequence ID" value="NZ_CP104003.1"/>
</dbReference>
<name>A0A9E7R005_9EURY</name>
<gene>
    <name evidence="2" type="ORF">N0B31_11590</name>
</gene>
<evidence type="ECO:0000313" key="3">
    <source>
        <dbReference type="Proteomes" id="UP001057580"/>
    </source>
</evidence>
<dbReference type="PANTHER" id="PTHR43883">
    <property type="entry name" value="SLR0207 PROTEIN"/>
    <property type="match status" value="1"/>
</dbReference>
<dbReference type="InterPro" id="IPR052732">
    <property type="entry name" value="Cell-binding_unc_protein"/>
</dbReference>
<dbReference type="EMBL" id="CP104003">
    <property type="protein sequence ID" value="UWM52794.1"/>
    <property type="molecule type" value="Genomic_DNA"/>
</dbReference>
<dbReference type="Gene3D" id="3.40.50.300">
    <property type="entry name" value="P-loop containing nucleotide triphosphate hydrolases"/>
    <property type="match status" value="1"/>
</dbReference>
<sequence length="178" mass="19432">MQRLVAVAGLPGVGKTTVSGAVAERLGATRLRSDVLRKELFSDPTYAASETEAVYRTLRDRAAERLAAGESVVLDATFREQPRRRRVAAVADDHGAAFRFVHVECADSVVRERIAAREGDASDADVAVYEQLKGEFEPVERDNVRVDNSGTITETRRQVDRAFPVSASDPATQDSVSR</sequence>
<evidence type="ECO:0000313" key="2">
    <source>
        <dbReference type="EMBL" id="UWM52794.1"/>
    </source>
</evidence>
<dbReference type="PANTHER" id="PTHR43883:SF1">
    <property type="entry name" value="GLUCONOKINASE"/>
    <property type="match status" value="1"/>
</dbReference>
<dbReference type="Pfam" id="PF13671">
    <property type="entry name" value="AAA_33"/>
    <property type="match status" value="1"/>
</dbReference>
<dbReference type="KEGG" id="ssai:N0B31_11590"/>
<evidence type="ECO:0000256" key="1">
    <source>
        <dbReference type="SAM" id="MobiDB-lite"/>
    </source>
</evidence>
<organism evidence="2 3">
    <name type="scientific">Salinirubellus salinus</name>
    <dbReference type="NCBI Taxonomy" id="1364945"/>
    <lineage>
        <taxon>Archaea</taxon>
        <taxon>Methanobacteriati</taxon>
        <taxon>Methanobacteriota</taxon>
        <taxon>Stenosarchaea group</taxon>
        <taxon>Halobacteria</taxon>
        <taxon>Halobacteriales</taxon>
        <taxon>Natronomonadaceae</taxon>
        <taxon>Salinirubellus</taxon>
    </lineage>
</organism>
<dbReference type="Proteomes" id="UP001057580">
    <property type="component" value="Chromosome"/>
</dbReference>
<feature type="region of interest" description="Disordered" evidence="1">
    <location>
        <begin position="145"/>
        <end position="178"/>
    </location>
</feature>
<reference evidence="2" key="1">
    <citation type="submission" date="2022-09" db="EMBL/GenBank/DDBJ databases">
        <title>Diverse halophilic archaea isolated from saline environments.</title>
        <authorList>
            <person name="Cui H.-L."/>
        </authorList>
    </citation>
    <scope>NUCLEOTIDE SEQUENCE</scope>
    <source>
        <strain evidence="2">ZS-35-S2</strain>
    </source>
</reference>
<keyword evidence="3" id="KW-1185">Reference proteome</keyword>
<dbReference type="AlphaFoldDB" id="A0A9E7R005"/>
<accession>A0A9E7R005</accession>